<reference evidence="5 6" key="1">
    <citation type="submission" date="2017-01" db="EMBL/GenBank/DDBJ databases">
        <title>Genome analysis of Paenibacillus selenitrireducens ES3-24.</title>
        <authorList>
            <person name="Xu D."/>
            <person name="Yao R."/>
            <person name="Zheng S."/>
        </authorList>
    </citation>
    <scope>NUCLEOTIDE SEQUENCE [LARGE SCALE GENOMIC DNA]</scope>
    <source>
        <strain evidence="5 6">ES3-24</strain>
    </source>
</reference>
<accession>A0A1T2XMV9</accession>
<keyword evidence="6" id="KW-1185">Reference proteome</keyword>
<feature type="domain" description="HTH lacI-type" evidence="4">
    <location>
        <begin position="2"/>
        <end position="57"/>
    </location>
</feature>
<dbReference type="Pfam" id="PF13377">
    <property type="entry name" value="Peripla_BP_3"/>
    <property type="match status" value="1"/>
</dbReference>
<evidence type="ECO:0000256" key="3">
    <source>
        <dbReference type="ARBA" id="ARBA00023163"/>
    </source>
</evidence>
<dbReference type="GO" id="GO:0003700">
    <property type="term" value="F:DNA-binding transcription factor activity"/>
    <property type="evidence" value="ECO:0007669"/>
    <property type="project" value="TreeGrafter"/>
</dbReference>
<evidence type="ECO:0000259" key="4">
    <source>
        <dbReference type="PROSITE" id="PS50932"/>
    </source>
</evidence>
<dbReference type="PROSITE" id="PS00356">
    <property type="entry name" value="HTH_LACI_1"/>
    <property type="match status" value="1"/>
</dbReference>
<dbReference type="PRINTS" id="PR00036">
    <property type="entry name" value="HTHLACI"/>
</dbReference>
<proteinExistence type="predicted"/>
<dbReference type="InterPro" id="IPR046335">
    <property type="entry name" value="LacI/GalR-like_sensor"/>
</dbReference>
<dbReference type="PANTHER" id="PTHR30146:SF149">
    <property type="entry name" value="HTH-TYPE TRANSCRIPTIONAL REGULATOR EBGR"/>
    <property type="match status" value="1"/>
</dbReference>
<dbReference type="CDD" id="cd01392">
    <property type="entry name" value="HTH_LacI"/>
    <property type="match status" value="1"/>
</dbReference>
<dbReference type="InterPro" id="IPR028082">
    <property type="entry name" value="Peripla_BP_I"/>
</dbReference>
<organism evidence="5 6">
    <name type="scientific">Paenibacillus selenitireducens</name>
    <dbReference type="NCBI Taxonomy" id="1324314"/>
    <lineage>
        <taxon>Bacteria</taxon>
        <taxon>Bacillati</taxon>
        <taxon>Bacillota</taxon>
        <taxon>Bacilli</taxon>
        <taxon>Bacillales</taxon>
        <taxon>Paenibacillaceae</taxon>
        <taxon>Paenibacillus</taxon>
    </lineage>
</organism>
<keyword evidence="3" id="KW-0804">Transcription</keyword>
<evidence type="ECO:0000313" key="5">
    <source>
        <dbReference type="EMBL" id="OPA81204.1"/>
    </source>
</evidence>
<dbReference type="Proteomes" id="UP000190188">
    <property type="component" value="Unassembled WGS sequence"/>
</dbReference>
<protein>
    <submittedName>
        <fullName evidence="5">Transcriptional regulator</fullName>
    </submittedName>
</protein>
<evidence type="ECO:0000256" key="2">
    <source>
        <dbReference type="ARBA" id="ARBA00023125"/>
    </source>
</evidence>
<gene>
    <name evidence="5" type="ORF">BVG16_02435</name>
</gene>
<dbReference type="RefSeq" id="WP_078496935.1">
    <property type="nucleotide sequence ID" value="NZ_MSZX01000001.1"/>
</dbReference>
<keyword evidence="2" id="KW-0238">DNA-binding</keyword>
<dbReference type="Pfam" id="PF00356">
    <property type="entry name" value="LacI"/>
    <property type="match status" value="1"/>
</dbReference>
<name>A0A1T2XMV9_9BACL</name>
<dbReference type="PANTHER" id="PTHR30146">
    <property type="entry name" value="LACI-RELATED TRANSCRIPTIONAL REPRESSOR"/>
    <property type="match status" value="1"/>
</dbReference>
<dbReference type="CDD" id="cd01544">
    <property type="entry name" value="PBP1_GalR"/>
    <property type="match status" value="1"/>
</dbReference>
<dbReference type="AlphaFoldDB" id="A0A1T2XMV9"/>
<evidence type="ECO:0000313" key="6">
    <source>
        <dbReference type="Proteomes" id="UP000190188"/>
    </source>
</evidence>
<comment type="caution">
    <text evidence="5">The sequence shown here is derived from an EMBL/GenBank/DDBJ whole genome shotgun (WGS) entry which is preliminary data.</text>
</comment>
<dbReference type="OrthoDB" id="43195at2"/>
<sequence>MATIKDIAMQAGVSSATVSRVLNNDSGLSVSEDTRARIFAIAEELDYKPHRLKRLKQETERARKEIALLLWCSPEDEREDPYFTAIRRGIEIRCEDLGIGIRKVFRFASPDVLTLQSVDGLIVIGSIDPQDIERLYPDKKAIVLVDHIPSHREYDSVTIHFEQAMEDVLQHLFELGHRSIGFIGGQKKLVRIGVQHQVEIVPEARHTLFERLMQAEGIFDPQFVHLGEWNAASGYQMMNELLSKPDRPTACFAASDPIAIGALRALQEHGIQVPEDMSLIGFDDLDFSAYVQPALTTVKVYPEQMGKTAVQLLLECMEGREAPAHVTINTKLIVRESTGTP</sequence>
<dbReference type="SUPFAM" id="SSF47413">
    <property type="entry name" value="lambda repressor-like DNA-binding domains"/>
    <property type="match status" value="1"/>
</dbReference>
<dbReference type="STRING" id="1324314.BVG16_02435"/>
<dbReference type="EMBL" id="MSZX01000001">
    <property type="protein sequence ID" value="OPA81204.1"/>
    <property type="molecule type" value="Genomic_DNA"/>
</dbReference>
<dbReference type="InterPro" id="IPR010982">
    <property type="entry name" value="Lambda_DNA-bd_dom_sf"/>
</dbReference>
<dbReference type="GO" id="GO:0000976">
    <property type="term" value="F:transcription cis-regulatory region binding"/>
    <property type="evidence" value="ECO:0007669"/>
    <property type="project" value="TreeGrafter"/>
</dbReference>
<dbReference type="Gene3D" id="1.10.260.40">
    <property type="entry name" value="lambda repressor-like DNA-binding domains"/>
    <property type="match status" value="1"/>
</dbReference>
<dbReference type="SUPFAM" id="SSF53822">
    <property type="entry name" value="Periplasmic binding protein-like I"/>
    <property type="match status" value="1"/>
</dbReference>
<dbReference type="PROSITE" id="PS50932">
    <property type="entry name" value="HTH_LACI_2"/>
    <property type="match status" value="1"/>
</dbReference>
<evidence type="ECO:0000256" key="1">
    <source>
        <dbReference type="ARBA" id="ARBA00023015"/>
    </source>
</evidence>
<dbReference type="Gene3D" id="3.40.50.2300">
    <property type="match status" value="2"/>
</dbReference>
<dbReference type="SMART" id="SM00354">
    <property type="entry name" value="HTH_LACI"/>
    <property type="match status" value="1"/>
</dbReference>
<dbReference type="InterPro" id="IPR000843">
    <property type="entry name" value="HTH_LacI"/>
</dbReference>
<keyword evidence="1" id="KW-0805">Transcription regulation</keyword>